<evidence type="ECO:0000256" key="1">
    <source>
        <dbReference type="SAM" id="MobiDB-lite"/>
    </source>
</evidence>
<name>A0A226F4C0_FOLCA</name>
<evidence type="ECO:0008006" key="4">
    <source>
        <dbReference type="Google" id="ProtNLM"/>
    </source>
</evidence>
<evidence type="ECO:0000313" key="3">
    <source>
        <dbReference type="Proteomes" id="UP000198287"/>
    </source>
</evidence>
<gene>
    <name evidence="2" type="ORF">Fcan01_02348</name>
</gene>
<keyword evidence="3" id="KW-1185">Reference proteome</keyword>
<reference evidence="2 3" key="1">
    <citation type="submission" date="2015-12" db="EMBL/GenBank/DDBJ databases">
        <title>The genome of Folsomia candida.</title>
        <authorList>
            <person name="Faddeeva A."/>
            <person name="Derks M.F."/>
            <person name="Anvar Y."/>
            <person name="Smit S."/>
            <person name="Van Straalen N."/>
            <person name="Roelofs D."/>
        </authorList>
    </citation>
    <scope>NUCLEOTIDE SEQUENCE [LARGE SCALE GENOMIC DNA]</scope>
    <source>
        <strain evidence="2 3">VU population</strain>
        <tissue evidence="2">Whole body</tissue>
    </source>
</reference>
<feature type="region of interest" description="Disordered" evidence="1">
    <location>
        <begin position="320"/>
        <end position="353"/>
    </location>
</feature>
<feature type="region of interest" description="Disordered" evidence="1">
    <location>
        <begin position="88"/>
        <end position="135"/>
    </location>
</feature>
<accession>A0A226F4C0</accession>
<proteinExistence type="predicted"/>
<dbReference type="AlphaFoldDB" id="A0A226F4C0"/>
<dbReference type="EMBL" id="LNIX01000001">
    <property type="protein sequence ID" value="OXA63766.1"/>
    <property type="molecule type" value="Genomic_DNA"/>
</dbReference>
<sequence length="463" mass="51481">MSSEIKKYSVVNFHDENTVAAVCSSWLNEDKSICSWPIGPNAGDKLRKNLPADLDAPKFPCQWLMSYNSLKSARKGCIAAKSTDKIPPSEFEETTHKKQRNTRKGQSAAKSTPSTKYSESTSSDESSLSSEECETLPVTSFIPTTPSISLSTNSQVQPLSALPQSHNSSQAEENLFDQSGNNETTFSYVEITNPETVAELVTLVRDLKTESQNLQAVVVKELVKINETLVELLRRTSTLAPRVPSLPSWIIQNYRFSIQLGYVGGRDLDDIIARLLSGLISTELAQTCSHSGKGKKSEFGLVGVFLDLVYRSVRHNSAEASTTRSNLAEKPEGPEENCQQNMSNISQRSRQRSRQRYRVAISQALLQQIREPRLGDRNHRNGVGSRIRTEFEATMTIRISISNSFRVRAYAGDSNSDFEFVPGTTRATNPECVPNLGDDFRTNSYRMRRHIGTVIHKSSLTCA</sequence>
<protein>
    <recommendedName>
        <fullName evidence="4">DUF4806 domain-containing protein</fullName>
    </recommendedName>
</protein>
<evidence type="ECO:0000313" key="2">
    <source>
        <dbReference type="EMBL" id="OXA63766.1"/>
    </source>
</evidence>
<organism evidence="2 3">
    <name type="scientific">Folsomia candida</name>
    <name type="common">Springtail</name>
    <dbReference type="NCBI Taxonomy" id="158441"/>
    <lineage>
        <taxon>Eukaryota</taxon>
        <taxon>Metazoa</taxon>
        <taxon>Ecdysozoa</taxon>
        <taxon>Arthropoda</taxon>
        <taxon>Hexapoda</taxon>
        <taxon>Collembola</taxon>
        <taxon>Entomobryomorpha</taxon>
        <taxon>Isotomoidea</taxon>
        <taxon>Isotomidae</taxon>
        <taxon>Proisotominae</taxon>
        <taxon>Folsomia</taxon>
    </lineage>
</organism>
<feature type="compositionally biased region" description="Low complexity" evidence="1">
    <location>
        <begin position="111"/>
        <end position="130"/>
    </location>
</feature>
<dbReference type="Proteomes" id="UP000198287">
    <property type="component" value="Unassembled WGS sequence"/>
</dbReference>
<comment type="caution">
    <text evidence="2">The sequence shown here is derived from an EMBL/GenBank/DDBJ whole genome shotgun (WGS) entry which is preliminary data.</text>
</comment>
<feature type="region of interest" description="Disordered" evidence="1">
    <location>
        <begin position="152"/>
        <end position="180"/>
    </location>
</feature>